<evidence type="ECO:0000313" key="4">
    <source>
        <dbReference type="Proteomes" id="UP001219525"/>
    </source>
</evidence>
<accession>A0AAD6VA68</accession>
<proteinExistence type="predicted"/>
<evidence type="ECO:0000313" key="3">
    <source>
        <dbReference type="EMBL" id="KAJ7207259.1"/>
    </source>
</evidence>
<feature type="transmembrane region" description="Helical" evidence="1">
    <location>
        <begin position="237"/>
        <end position="257"/>
    </location>
</feature>
<keyword evidence="1" id="KW-1133">Transmembrane helix</keyword>
<feature type="transmembrane region" description="Helical" evidence="1">
    <location>
        <begin position="56"/>
        <end position="74"/>
    </location>
</feature>
<feature type="transmembrane region" description="Helical" evidence="1">
    <location>
        <begin position="23"/>
        <end position="44"/>
    </location>
</feature>
<feature type="transmembrane region" description="Helical" evidence="1">
    <location>
        <begin position="210"/>
        <end position="231"/>
    </location>
</feature>
<feature type="domain" description="DUF6534" evidence="2">
    <location>
        <begin position="176"/>
        <end position="260"/>
    </location>
</feature>
<dbReference type="Pfam" id="PF20152">
    <property type="entry name" value="DUF6534"/>
    <property type="match status" value="1"/>
</dbReference>
<feature type="transmembrane region" description="Helical" evidence="1">
    <location>
        <begin position="164"/>
        <end position="190"/>
    </location>
</feature>
<feature type="transmembrane region" description="Helical" evidence="1">
    <location>
        <begin position="127"/>
        <end position="152"/>
    </location>
</feature>
<protein>
    <recommendedName>
        <fullName evidence="2">DUF6534 domain-containing protein</fullName>
    </recommendedName>
</protein>
<feature type="transmembrane region" description="Helical" evidence="1">
    <location>
        <begin position="94"/>
        <end position="115"/>
    </location>
</feature>
<dbReference type="PANTHER" id="PTHR40465">
    <property type="entry name" value="CHROMOSOME 1, WHOLE GENOME SHOTGUN SEQUENCE"/>
    <property type="match status" value="1"/>
</dbReference>
<dbReference type="Proteomes" id="UP001219525">
    <property type="component" value="Unassembled WGS sequence"/>
</dbReference>
<dbReference type="AlphaFoldDB" id="A0AAD6VA68"/>
<sequence length="328" mass="35393">MDSAVSVPLPPGFQIAELSGPLIIAYLVHWGLCGSLAIQLYLYYEAFPNDRLSTKCLVYGVYTVEIAQTILITHDAFSVFGYGFGNLSALTSMHFNWLTVPIMSGFVACVGQFFYAYRIYVLSNSKIIPTLIVAVSSASMVGGLIAGAFGFIAGDMTRVNSRRISVVVGIWCGGCAVCDILIATCTTYYLAKGGSGYRQTRVLISRLIRLTIETGSITAVVALANLVLYFAFPGKTYYIISALIAPKLYANTILAVLNARIQILGGRTTYTASSDIANFLSFPTHLRAGENPTSENSSNVDVAKSITTTTALVVAEVFIRNDVDREEV</sequence>
<dbReference type="InterPro" id="IPR045339">
    <property type="entry name" value="DUF6534"/>
</dbReference>
<evidence type="ECO:0000259" key="2">
    <source>
        <dbReference type="Pfam" id="PF20152"/>
    </source>
</evidence>
<keyword evidence="1" id="KW-0472">Membrane</keyword>
<reference evidence="3" key="1">
    <citation type="submission" date="2023-03" db="EMBL/GenBank/DDBJ databases">
        <title>Massive genome expansion in bonnet fungi (Mycena s.s.) driven by repeated elements and novel gene families across ecological guilds.</title>
        <authorList>
            <consortium name="Lawrence Berkeley National Laboratory"/>
            <person name="Harder C.B."/>
            <person name="Miyauchi S."/>
            <person name="Viragh M."/>
            <person name="Kuo A."/>
            <person name="Thoen E."/>
            <person name="Andreopoulos B."/>
            <person name="Lu D."/>
            <person name="Skrede I."/>
            <person name="Drula E."/>
            <person name="Henrissat B."/>
            <person name="Morin E."/>
            <person name="Kohler A."/>
            <person name="Barry K."/>
            <person name="LaButti K."/>
            <person name="Morin E."/>
            <person name="Salamov A."/>
            <person name="Lipzen A."/>
            <person name="Mereny Z."/>
            <person name="Hegedus B."/>
            <person name="Baldrian P."/>
            <person name="Stursova M."/>
            <person name="Weitz H."/>
            <person name="Taylor A."/>
            <person name="Grigoriev I.V."/>
            <person name="Nagy L.G."/>
            <person name="Martin F."/>
            <person name="Kauserud H."/>
        </authorList>
    </citation>
    <scope>NUCLEOTIDE SEQUENCE</scope>
    <source>
        <strain evidence="3">9144</strain>
    </source>
</reference>
<keyword evidence="4" id="KW-1185">Reference proteome</keyword>
<dbReference type="EMBL" id="JARJCW010000037">
    <property type="protein sequence ID" value="KAJ7207259.1"/>
    <property type="molecule type" value="Genomic_DNA"/>
</dbReference>
<comment type="caution">
    <text evidence="3">The sequence shown here is derived from an EMBL/GenBank/DDBJ whole genome shotgun (WGS) entry which is preliminary data.</text>
</comment>
<name>A0AAD6VA68_9AGAR</name>
<gene>
    <name evidence="3" type="ORF">GGX14DRAFT_456735</name>
</gene>
<organism evidence="3 4">
    <name type="scientific">Mycena pura</name>
    <dbReference type="NCBI Taxonomy" id="153505"/>
    <lineage>
        <taxon>Eukaryota</taxon>
        <taxon>Fungi</taxon>
        <taxon>Dikarya</taxon>
        <taxon>Basidiomycota</taxon>
        <taxon>Agaricomycotina</taxon>
        <taxon>Agaricomycetes</taxon>
        <taxon>Agaricomycetidae</taxon>
        <taxon>Agaricales</taxon>
        <taxon>Marasmiineae</taxon>
        <taxon>Mycenaceae</taxon>
        <taxon>Mycena</taxon>
    </lineage>
</organism>
<evidence type="ECO:0000256" key="1">
    <source>
        <dbReference type="SAM" id="Phobius"/>
    </source>
</evidence>
<keyword evidence="1" id="KW-0812">Transmembrane</keyword>
<dbReference type="PANTHER" id="PTHR40465:SF1">
    <property type="entry name" value="DUF6534 DOMAIN-CONTAINING PROTEIN"/>
    <property type="match status" value="1"/>
</dbReference>